<keyword evidence="1" id="KW-1133">Transmembrane helix</keyword>
<dbReference type="InterPro" id="IPR054198">
    <property type="entry name" value="DUF6903"/>
</dbReference>
<evidence type="ECO:0000256" key="1">
    <source>
        <dbReference type="SAM" id="Phobius"/>
    </source>
</evidence>
<sequence length="61" mass="6887">MNEYTKKKLLIVAALIILIFFVWLVIYGQSQTGSWSGLGTQMIGLCGILALLYIYNKPYSK</sequence>
<dbReference type="Pfam" id="PF21844">
    <property type="entry name" value="DUF6903"/>
    <property type="match status" value="1"/>
</dbReference>
<reference evidence="2" key="2">
    <citation type="submission" date="2021-04" db="EMBL/GenBank/DDBJ databases">
        <authorList>
            <person name="Gilroy R."/>
        </authorList>
    </citation>
    <scope>NUCLEOTIDE SEQUENCE</scope>
    <source>
        <strain evidence="2">CHK193-4272</strain>
    </source>
</reference>
<dbReference type="EMBL" id="DXIE01000016">
    <property type="protein sequence ID" value="HIV61648.1"/>
    <property type="molecule type" value="Genomic_DNA"/>
</dbReference>
<name>A0A9D1THA3_9FIRM</name>
<feature type="transmembrane region" description="Helical" evidence="1">
    <location>
        <begin position="9"/>
        <end position="28"/>
    </location>
</feature>
<reference evidence="2" key="1">
    <citation type="journal article" date="2021" name="PeerJ">
        <title>Extensive microbial diversity within the chicken gut microbiome revealed by metagenomics and culture.</title>
        <authorList>
            <person name="Gilroy R."/>
            <person name="Ravi A."/>
            <person name="Getino M."/>
            <person name="Pursley I."/>
            <person name="Horton D.L."/>
            <person name="Alikhan N.F."/>
            <person name="Baker D."/>
            <person name="Gharbi K."/>
            <person name="Hall N."/>
            <person name="Watson M."/>
            <person name="Adriaenssens E.M."/>
            <person name="Foster-Nyarko E."/>
            <person name="Jarju S."/>
            <person name="Secka A."/>
            <person name="Antonio M."/>
            <person name="Oren A."/>
            <person name="Chaudhuri R.R."/>
            <person name="La Ragione R."/>
            <person name="Hildebrand F."/>
            <person name="Pallen M.J."/>
        </authorList>
    </citation>
    <scope>NUCLEOTIDE SEQUENCE</scope>
    <source>
        <strain evidence="2">CHK193-4272</strain>
    </source>
</reference>
<feature type="transmembrane region" description="Helical" evidence="1">
    <location>
        <begin position="34"/>
        <end position="55"/>
    </location>
</feature>
<keyword evidence="1" id="KW-0472">Membrane</keyword>
<dbReference type="AlphaFoldDB" id="A0A9D1THA3"/>
<dbReference type="Proteomes" id="UP000886808">
    <property type="component" value="Unassembled WGS sequence"/>
</dbReference>
<keyword evidence="1" id="KW-0812">Transmembrane</keyword>
<evidence type="ECO:0000313" key="3">
    <source>
        <dbReference type="Proteomes" id="UP000886808"/>
    </source>
</evidence>
<comment type="caution">
    <text evidence="2">The sequence shown here is derived from an EMBL/GenBank/DDBJ whole genome shotgun (WGS) entry which is preliminary data.</text>
</comment>
<gene>
    <name evidence="2" type="ORF">H9746_02195</name>
</gene>
<protein>
    <submittedName>
        <fullName evidence="2">Uncharacterized protein</fullName>
    </submittedName>
</protein>
<proteinExistence type="predicted"/>
<evidence type="ECO:0000313" key="2">
    <source>
        <dbReference type="EMBL" id="HIV61648.1"/>
    </source>
</evidence>
<organism evidence="2 3">
    <name type="scientific">Candidatus Butyricicoccus avistercoris</name>
    <dbReference type="NCBI Taxonomy" id="2838518"/>
    <lineage>
        <taxon>Bacteria</taxon>
        <taxon>Bacillati</taxon>
        <taxon>Bacillota</taxon>
        <taxon>Clostridia</taxon>
        <taxon>Eubacteriales</taxon>
        <taxon>Butyricicoccaceae</taxon>
        <taxon>Butyricicoccus</taxon>
    </lineage>
</organism>
<accession>A0A9D1THA3</accession>